<dbReference type="InterPro" id="IPR016181">
    <property type="entry name" value="Acyl_CoA_acyltransferase"/>
</dbReference>
<comment type="caution">
    <text evidence="6">The sequence shown here is derived from an EMBL/GenBank/DDBJ whole genome shotgun (WGS) entry which is preliminary data.</text>
</comment>
<dbReference type="NCBIfam" id="TIGR01575">
    <property type="entry name" value="rimI"/>
    <property type="match status" value="1"/>
</dbReference>
<sequence>MTWKLRTATVDDLDHIMELETGTFGNDAWSRDAMRRDLINRQCYYLVAERLGFPGELDGYAGLFAPRGALECDIQTIAVAESARRSGLGRTLMQALIGEARKRGATEVFLEVRADNPGAHELYRTLGFEDIAVRVAYYQPDGVDAVVMRLLIPEPTTQPTTESAAGE</sequence>
<evidence type="ECO:0000313" key="7">
    <source>
        <dbReference type="Proteomes" id="UP000321379"/>
    </source>
</evidence>
<keyword evidence="4" id="KW-0012">Acyltransferase</keyword>
<comment type="similarity">
    <text evidence="1">Belongs to the acetyltransferase family. RimI subfamily.</text>
</comment>
<dbReference type="RefSeq" id="WP_147783441.1">
    <property type="nucleotide sequence ID" value="NZ_VRMG01000007.1"/>
</dbReference>
<evidence type="ECO:0000256" key="4">
    <source>
        <dbReference type="ARBA" id="ARBA00023315"/>
    </source>
</evidence>
<dbReference type="InterPro" id="IPR050680">
    <property type="entry name" value="YpeA/RimI_acetyltransf"/>
</dbReference>
<name>A0A5C8URY2_9MICO</name>
<evidence type="ECO:0000256" key="2">
    <source>
        <dbReference type="ARBA" id="ARBA00022490"/>
    </source>
</evidence>
<dbReference type="Gene3D" id="3.40.630.30">
    <property type="match status" value="1"/>
</dbReference>
<dbReference type="Pfam" id="PF00583">
    <property type="entry name" value="Acetyltransf_1"/>
    <property type="match status" value="1"/>
</dbReference>
<dbReference type="AlphaFoldDB" id="A0A5C8URY2"/>
<evidence type="ECO:0000256" key="3">
    <source>
        <dbReference type="ARBA" id="ARBA00022679"/>
    </source>
</evidence>
<reference evidence="6 7" key="1">
    <citation type="submission" date="2019-08" db="EMBL/GenBank/DDBJ databases">
        <title>Bacterial whole genome sequence for Glaciihabitans sp. CHu50b-6-2.</title>
        <authorList>
            <person name="Jin L."/>
        </authorList>
    </citation>
    <scope>NUCLEOTIDE SEQUENCE [LARGE SCALE GENOMIC DNA]</scope>
    <source>
        <strain evidence="6 7">CHu50b-6-2</strain>
    </source>
</reference>
<dbReference type="PROSITE" id="PS51186">
    <property type="entry name" value="GNAT"/>
    <property type="match status" value="1"/>
</dbReference>
<dbReference type="GO" id="GO:0008080">
    <property type="term" value="F:N-acetyltransferase activity"/>
    <property type="evidence" value="ECO:0007669"/>
    <property type="project" value="InterPro"/>
</dbReference>
<dbReference type="Proteomes" id="UP000321379">
    <property type="component" value="Unassembled WGS sequence"/>
</dbReference>
<evidence type="ECO:0000256" key="1">
    <source>
        <dbReference type="ARBA" id="ARBA00005395"/>
    </source>
</evidence>
<dbReference type="InterPro" id="IPR006464">
    <property type="entry name" value="AcTrfase_RimI/Ard1"/>
</dbReference>
<evidence type="ECO:0000313" key="6">
    <source>
        <dbReference type="EMBL" id="TXN30255.1"/>
    </source>
</evidence>
<feature type="domain" description="N-acetyltransferase" evidence="5">
    <location>
        <begin position="3"/>
        <end position="153"/>
    </location>
</feature>
<protein>
    <submittedName>
        <fullName evidence="6">Ribosomal-protein-alanine N-acetyltransferase</fullName>
    </submittedName>
</protein>
<dbReference type="PANTHER" id="PTHR43420">
    <property type="entry name" value="ACETYLTRANSFERASE"/>
    <property type="match status" value="1"/>
</dbReference>
<keyword evidence="7" id="KW-1185">Reference proteome</keyword>
<keyword evidence="3 6" id="KW-0808">Transferase</keyword>
<evidence type="ECO:0000259" key="5">
    <source>
        <dbReference type="PROSITE" id="PS51186"/>
    </source>
</evidence>
<dbReference type="CDD" id="cd04301">
    <property type="entry name" value="NAT_SF"/>
    <property type="match status" value="1"/>
</dbReference>
<gene>
    <name evidence="6" type="primary">rimI</name>
    <name evidence="6" type="ORF">FVP33_09550</name>
</gene>
<organism evidence="6 7">
    <name type="scientific">Lacisediminihabitans profunda</name>
    <dbReference type="NCBI Taxonomy" id="2594790"/>
    <lineage>
        <taxon>Bacteria</taxon>
        <taxon>Bacillati</taxon>
        <taxon>Actinomycetota</taxon>
        <taxon>Actinomycetes</taxon>
        <taxon>Micrococcales</taxon>
        <taxon>Microbacteriaceae</taxon>
        <taxon>Lacisediminihabitans</taxon>
    </lineage>
</organism>
<proteinExistence type="inferred from homology"/>
<accession>A0A5C8URY2</accession>
<dbReference type="EMBL" id="VRMG01000007">
    <property type="protein sequence ID" value="TXN30255.1"/>
    <property type="molecule type" value="Genomic_DNA"/>
</dbReference>
<dbReference type="InterPro" id="IPR000182">
    <property type="entry name" value="GNAT_dom"/>
</dbReference>
<dbReference type="SUPFAM" id="SSF55729">
    <property type="entry name" value="Acyl-CoA N-acyltransferases (Nat)"/>
    <property type="match status" value="1"/>
</dbReference>
<dbReference type="PANTHER" id="PTHR43420:SF44">
    <property type="entry name" value="ACETYLTRANSFERASE YPEA"/>
    <property type="match status" value="1"/>
</dbReference>
<keyword evidence="2" id="KW-0963">Cytoplasm</keyword>